<proteinExistence type="predicted"/>
<organism evidence="1">
    <name type="scientific">uncultured marine virus</name>
    <dbReference type="NCBI Taxonomy" id="186617"/>
    <lineage>
        <taxon>Viruses</taxon>
        <taxon>environmental samples</taxon>
    </lineage>
</organism>
<evidence type="ECO:0000313" key="1">
    <source>
        <dbReference type="EMBL" id="AKH48261.1"/>
    </source>
</evidence>
<accession>A0A0F7LAS0</accession>
<protein>
    <submittedName>
        <fullName evidence="1">Uncharacterized protein</fullName>
    </submittedName>
</protein>
<sequence>MIWFLNLLSANVFAFLASNLVEPLVSETDAPAAIADCVNPPPLDTLSPPCTPPYLFIKSNSNCVCCGKLVLVLVKSNSSACNRDNSATRFESIPAPYLSPILAIISPPNPA</sequence>
<name>A0A0F7LAS0_9VIRU</name>
<dbReference type="EMBL" id="KR029602">
    <property type="protein sequence ID" value="AKH48261.1"/>
    <property type="molecule type" value="Genomic_DNA"/>
</dbReference>
<reference evidence="1" key="2">
    <citation type="submission" date="2015-03" db="EMBL/GenBank/DDBJ databases">
        <authorList>
            <person name="Chow C.-E.T."/>
            <person name="Winget D.M."/>
            <person name="White R.A.III."/>
            <person name="Hallam S.J."/>
            <person name="Suttle C.A."/>
        </authorList>
    </citation>
    <scope>NUCLEOTIDE SEQUENCE</scope>
    <source>
        <strain evidence="1">Oxic1_7</strain>
    </source>
</reference>
<reference evidence="1" key="1">
    <citation type="journal article" date="2015" name="Front. Microbiol.">
        <title>Combining genomic sequencing methods to explore viral diversity and reveal potential virus-host interactions.</title>
        <authorList>
            <person name="Chow C.E."/>
            <person name="Winget D.M."/>
            <person name="White R.A.III."/>
            <person name="Hallam S.J."/>
            <person name="Suttle C.A."/>
        </authorList>
    </citation>
    <scope>NUCLEOTIDE SEQUENCE</scope>
    <source>
        <strain evidence="1">Oxic1_7</strain>
    </source>
</reference>